<accession>A0A6A7A2F2</accession>
<sequence>MIGRRDCIKSSAANSPFLFSLRSDGEEVDIYKHYSALRGDETRYSGGKSMGTSLVRGIVITYGGERLVRAHGLRYNLEIVAEQRNQRREERGRLVIAISSRQVSQATITAHTKGGATHLSEATDSLTKSCGHELFYTVFHVQLIPTIGPVCKLLVHTYHQFC</sequence>
<protein>
    <submittedName>
        <fullName evidence="1">Uncharacterized protein</fullName>
    </submittedName>
</protein>
<keyword evidence="2" id="KW-1185">Reference proteome</keyword>
<dbReference type="AlphaFoldDB" id="A0A6A7A2F2"/>
<evidence type="ECO:0000313" key="2">
    <source>
        <dbReference type="Proteomes" id="UP000799424"/>
    </source>
</evidence>
<dbReference type="EMBL" id="MU006225">
    <property type="protein sequence ID" value="KAF2826725.1"/>
    <property type="molecule type" value="Genomic_DNA"/>
</dbReference>
<proteinExistence type="predicted"/>
<reference evidence="1" key="1">
    <citation type="journal article" date="2020" name="Stud. Mycol.">
        <title>101 Dothideomycetes genomes: a test case for predicting lifestyles and emergence of pathogens.</title>
        <authorList>
            <person name="Haridas S."/>
            <person name="Albert R."/>
            <person name="Binder M."/>
            <person name="Bloem J."/>
            <person name="Labutti K."/>
            <person name="Salamov A."/>
            <person name="Andreopoulos B."/>
            <person name="Baker S."/>
            <person name="Barry K."/>
            <person name="Bills G."/>
            <person name="Bluhm B."/>
            <person name="Cannon C."/>
            <person name="Castanera R."/>
            <person name="Culley D."/>
            <person name="Daum C."/>
            <person name="Ezra D."/>
            <person name="Gonzalez J."/>
            <person name="Henrissat B."/>
            <person name="Kuo A."/>
            <person name="Liang C."/>
            <person name="Lipzen A."/>
            <person name="Lutzoni F."/>
            <person name="Magnuson J."/>
            <person name="Mondo S."/>
            <person name="Nolan M."/>
            <person name="Ohm R."/>
            <person name="Pangilinan J."/>
            <person name="Park H.-J."/>
            <person name="Ramirez L."/>
            <person name="Alfaro M."/>
            <person name="Sun H."/>
            <person name="Tritt A."/>
            <person name="Yoshinaga Y."/>
            <person name="Zwiers L.-H."/>
            <person name="Turgeon B."/>
            <person name="Goodwin S."/>
            <person name="Spatafora J."/>
            <person name="Crous P."/>
            <person name="Grigoriev I."/>
        </authorList>
    </citation>
    <scope>NUCLEOTIDE SEQUENCE</scope>
    <source>
        <strain evidence="1">CBS 113818</strain>
    </source>
</reference>
<dbReference type="Proteomes" id="UP000799424">
    <property type="component" value="Unassembled WGS sequence"/>
</dbReference>
<name>A0A6A7A2F2_9PLEO</name>
<evidence type="ECO:0000313" key="1">
    <source>
        <dbReference type="EMBL" id="KAF2826725.1"/>
    </source>
</evidence>
<organism evidence="1 2">
    <name type="scientific">Ophiobolus disseminans</name>
    <dbReference type="NCBI Taxonomy" id="1469910"/>
    <lineage>
        <taxon>Eukaryota</taxon>
        <taxon>Fungi</taxon>
        <taxon>Dikarya</taxon>
        <taxon>Ascomycota</taxon>
        <taxon>Pezizomycotina</taxon>
        <taxon>Dothideomycetes</taxon>
        <taxon>Pleosporomycetidae</taxon>
        <taxon>Pleosporales</taxon>
        <taxon>Pleosporineae</taxon>
        <taxon>Phaeosphaeriaceae</taxon>
        <taxon>Ophiobolus</taxon>
    </lineage>
</organism>
<gene>
    <name evidence="1" type="ORF">CC86DRAFT_19986</name>
</gene>